<organism evidence="6 7">
    <name type="scientific">Gracilibacillus caseinilyticus</name>
    <dbReference type="NCBI Taxonomy" id="2932256"/>
    <lineage>
        <taxon>Bacteria</taxon>
        <taxon>Bacillati</taxon>
        <taxon>Bacillota</taxon>
        <taxon>Bacilli</taxon>
        <taxon>Bacillales</taxon>
        <taxon>Bacillaceae</taxon>
        <taxon>Gracilibacillus</taxon>
    </lineage>
</organism>
<dbReference type="PANTHER" id="PTHR30136">
    <property type="entry name" value="HELIX-TURN-HELIX TRANSCRIPTIONAL REGULATOR, ICLR FAMILY"/>
    <property type="match status" value="1"/>
</dbReference>
<evidence type="ECO:0000313" key="6">
    <source>
        <dbReference type="EMBL" id="UOQ50098.1"/>
    </source>
</evidence>
<keyword evidence="1" id="KW-0805">Transcription regulation</keyword>
<dbReference type="PROSITE" id="PS51078">
    <property type="entry name" value="ICLR_ED"/>
    <property type="match status" value="1"/>
</dbReference>
<keyword evidence="3" id="KW-0804">Transcription</keyword>
<dbReference type="PANTHER" id="PTHR30136:SF24">
    <property type="entry name" value="HTH-TYPE TRANSCRIPTIONAL REPRESSOR ALLR"/>
    <property type="match status" value="1"/>
</dbReference>
<dbReference type="InterPro" id="IPR036388">
    <property type="entry name" value="WH-like_DNA-bd_sf"/>
</dbReference>
<dbReference type="RefSeq" id="WP_244723329.1">
    <property type="nucleotide sequence ID" value="NZ_CP095072.1"/>
</dbReference>
<dbReference type="Gene3D" id="1.10.10.10">
    <property type="entry name" value="Winged helix-like DNA-binding domain superfamily/Winged helix DNA-binding domain"/>
    <property type="match status" value="1"/>
</dbReference>
<name>A0ABY4F0Q6_9BACI</name>
<dbReference type="InterPro" id="IPR014757">
    <property type="entry name" value="Tscrpt_reg_IclR_C"/>
</dbReference>
<accession>A0ABY4F0Q6</accession>
<dbReference type="EMBL" id="CP095072">
    <property type="protein sequence ID" value="UOQ50098.1"/>
    <property type="molecule type" value="Genomic_DNA"/>
</dbReference>
<keyword evidence="7" id="KW-1185">Reference proteome</keyword>
<reference evidence="6 7" key="1">
    <citation type="submission" date="2022-04" db="EMBL/GenBank/DDBJ databases">
        <title>Gracilibacillus sp. isolated from saltern.</title>
        <authorList>
            <person name="Won M."/>
            <person name="Lee C.-M."/>
            <person name="Woen H.-Y."/>
            <person name="Kwon S.-W."/>
        </authorList>
    </citation>
    <scope>NUCLEOTIDE SEQUENCE [LARGE SCALE GENOMIC DNA]</scope>
    <source>
        <strain evidence="6 7">SSWR10-1</strain>
    </source>
</reference>
<feature type="domain" description="HTH iclR-type" evidence="4">
    <location>
        <begin position="4"/>
        <end position="66"/>
    </location>
</feature>
<dbReference type="SMART" id="SM00346">
    <property type="entry name" value="HTH_ICLR"/>
    <property type="match status" value="1"/>
</dbReference>
<protein>
    <submittedName>
        <fullName evidence="6">IclR family transcriptional regulator</fullName>
    </submittedName>
</protein>
<evidence type="ECO:0000259" key="5">
    <source>
        <dbReference type="PROSITE" id="PS51078"/>
    </source>
</evidence>
<evidence type="ECO:0000313" key="7">
    <source>
        <dbReference type="Proteomes" id="UP000831782"/>
    </source>
</evidence>
<dbReference type="Pfam" id="PF01614">
    <property type="entry name" value="IclR_C"/>
    <property type="match status" value="1"/>
</dbReference>
<feature type="domain" description="IclR-ED" evidence="5">
    <location>
        <begin position="67"/>
        <end position="251"/>
    </location>
</feature>
<proteinExistence type="predicted"/>
<dbReference type="InterPro" id="IPR050707">
    <property type="entry name" value="HTH_MetabolicPath_Reg"/>
</dbReference>
<dbReference type="SUPFAM" id="SSF55781">
    <property type="entry name" value="GAF domain-like"/>
    <property type="match status" value="1"/>
</dbReference>
<dbReference type="Pfam" id="PF09339">
    <property type="entry name" value="HTH_IclR"/>
    <property type="match status" value="1"/>
</dbReference>
<dbReference type="InterPro" id="IPR011991">
    <property type="entry name" value="ArsR-like_HTH"/>
</dbReference>
<dbReference type="Proteomes" id="UP000831782">
    <property type="component" value="Chromosome"/>
</dbReference>
<dbReference type="InterPro" id="IPR005471">
    <property type="entry name" value="Tscrpt_reg_IclR_N"/>
</dbReference>
<dbReference type="CDD" id="cd00090">
    <property type="entry name" value="HTH_ARSR"/>
    <property type="match status" value="1"/>
</dbReference>
<dbReference type="InterPro" id="IPR029016">
    <property type="entry name" value="GAF-like_dom_sf"/>
</dbReference>
<evidence type="ECO:0000256" key="3">
    <source>
        <dbReference type="ARBA" id="ARBA00023163"/>
    </source>
</evidence>
<dbReference type="SUPFAM" id="SSF46785">
    <property type="entry name" value="Winged helix' DNA-binding domain"/>
    <property type="match status" value="1"/>
</dbReference>
<sequence>MAQVQSVERTFSILEIVAQHPDGVSITALSKEMDLAKSTVHRLLGTLVARGYVQKDTNTGYYQLGVQCLVLASSLLNNLDIRTIAKDALQRLAKYAGEVVHLCIHDKNEVVYIDKVEGEQTLRMYSQIGKRAMMHCTGVGKALLSGFSEQAIDQLMKEKGLPSFTDTTITTKEELEQALLTIEKQGYAIDEQEHEDGIRCIAAPIFDHDGHVIAAISIAGPIERMTKERVEGDLTRAIMKESHDISAKLGYLNK</sequence>
<evidence type="ECO:0000256" key="2">
    <source>
        <dbReference type="ARBA" id="ARBA00023125"/>
    </source>
</evidence>
<dbReference type="InterPro" id="IPR036390">
    <property type="entry name" value="WH_DNA-bd_sf"/>
</dbReference>
<keyword evidence="2" id="KW-0238">DNA-binding</keyword>
<dbReference type="Gene3D" id="3.30.450.40">
    <property type="match status" value="1"/>
</dbReference>
<dbReference type="PROSITE" id="PS51077">
    <property type="entry name" value="HTH_ICLR"/>
    <property type="match status" value="1"/>
</dbReference>
<gene>
    <name evidence="6" type="ORF">MUN88_08580</name>
</gene>
<evidence type="ECO:0000259" key="4">
    <source>
        <dbReference type="PROSITE" id="PS51077"/>
    </source>
</evidence>
<evidence type="ECO:0000256" key="1">
    <source>
        <dbReference type="ARBA" id="ARBA00023015"/>
    </source>
</evidence>